<dbReference type="InterPro" id="IPR015995">
    <property type="entry name" value="MlrC_N"/>
</dbReference>
<feature type="domain" description="Microcystin LR degradation protein MlrC N-terminal" evidence="2">
    <location>
        <begin position="4"/>
        <end position="284"/>
    </location>
</feature>
<accession>A0AB35Y7V9</accession>
<gene>
    <name evidence="3" type="ORF">WF834_04310</name>
</gene>
<dbReference type="AlphaFoldDB" id="A0AB35Y7V9"/>
<organism evidence="3 4">
    <name type="scientific">Faecalibacterium wellingii</name>
    <dbReference type="NCBI Taxonomy" id="2929491"/>
    <lineage>
        <taxon>Bacteria</taxon>
        <taxon>Bacillati</taxon>
        <taxon>Bacillota</taxon>
        <taxon>Clostridia</taxon>
        <taxon>Eubacteriales</taxon>
        <taxon>Oscillospiraceae</taxon>
        <taxon>Faecalibacterium</taxon>
    </lineage>
</organism>
<dbReference type="EMBL" id="JBBFGL010000003">
    <property type="protein sequence ID" value="MEJ5195404.1"/>
    <property type="molecule type" value="Genomic_DNA"/>
</dbReference>
<proteinExistence type="predicted"/>
<feature type="domain" description="Microcystin LR degradation protein MlrC C-terminal" evidence="1">
    <location>
        <begin position="295"/>
        <end position="472"/>
    </location>
</feature>
<comment type="caution">
    <text evidence="3">The sequence shown here is derived from an EMBL/GenBank/DDBJ whole genome shotgun (WGS) entry which is preliminary data.</text>
</comment>
<dbReference type="InterPro" id="IPR010799">
    <property type="entry name" value="MlrC_C"/>
</dbReference>
<dbReference type="Proteomes" id="UP001373196">
    <property type="component" value="Unassembled WGS sequence"/>
</dbReference>
<evidence type="ECO:0000313" key="4">
    <source>
        <dbReference type="Proteomes" id="UP001373196"/>
    </source>
</evidence>
<dbReference type="Pfam" id="PF07364">
    <property type="entry name" value="DUF1485"/>
    <property type="match status" value="1"/>
</dbReference>
<name>A0AB35Y7V9_9FIRM</name>
<evidence type="ECO:0000313" key="3">
    <source>
        <dbReference type="EMBL" id="MEJ5195404.1"/>
    </source>
</evidence>
<dbReference type="Pfam" id="PF07171">
    <property type="entry name" value="MlrC_C"/>
    <property type="match status" value="1"/>
</dbReference>
<protein>
    <submittedName>
        <fullName evidence="3">M81 family metallopeptidase</fullName>
    </submittedName>
</protein>
<dbReference type="RefSeq" id="WP_339395004.1">
    <property type="nucleotide sequence ID" value="NZ_JBBFGL010000003.1"/>
</dbReference>
<reference evidence="3" key="1">
    <citation type="submission" date="2024-03" db="EMBL/GenBank/DDBJ databases">
        <authorList>
            <person name="Plomp N."/>
            <person name="Harmsen H.J."/>
        </authorList>
    </citation>
    <scope>NUCLEOTIDE SEQUENCE</scope>
    <source>
        <strain evidence="3">HTF-128</strain>
    </source>
</reference>
<evidence type="ECO:0000259" key="1">
    <source>
        <dbReference type="Pfam" id="PF07171"/>
    </source>
</evidence>
<sequence length="483" mass="53541">MFHILVARFLLEANENIPKKCDLNDVSLHFGQDCVAHLQLGDVFDRPDVTLVPALDANAGSNGVMKRTAFEYIESTILQTVREHLAELDAIYLHLHGASEVEGIGSGDHHILKEVRRIVGPYLPIAVVCDPHGNLCREYVEGTTIIRSYRESPHTDVEQTIHFVCSHLLELLEHRRSITPVYRKLPLILGGEQSVSADEPVRSINQYMDEIEKDNRILSASWHVGYIRHDTDVAGCGVVVVPSSNEFRTYAEQKVDELAAFVWERRHEFHYTGLTQEPDEALQTVLHCSGKPAFLTDSGDNTTSGAMGANTWVLRQVLAKPEALQGKRLLFAAIQDPAAYTLLAGHTIGDTLPLTLGMGLDSLTEPVQLTVTLKHLGRQEGTVLFAEHGDFGGCATVSVEGLPIDIIVTDTNHPFVERHQTLAAGVDWMDYDVVIVKTGYAFPEPTQQGALCVMSLTDGATLQDTRRLPFKRIMRPMFPIDDI</sequence>
<evidence type="ECO:0000259" key="2">
    <source>
        <dbReference type="Pfam" id="PF07364"/>
    </source>
</evidence>